<accession>A0A1G9RNN0</accession>
<dbReference type="EMBL" id="FNHG01000007">
    <property type="protein sequence ID" value="SDM24741.1"/>
    <property type="molecule type" value="Genomic_DNA"/>
</dbReference>
<organism evidence="1 2">
    <name type="scientific">Maricaulis salignorans</name>
    <dbReference type="NCBI Taxonomy" id="144026"/>
    <lineage>
        <taxon>Bacteria</taxon>
        <taxon>Pseudomonadati</taxon>
        <taxon>Pseudomonadota</taxon>
        <taxon>Alphaproteobacteria</taxon>
        <taxon>Maricaulales</taxon>
        <taxon>Maricaulaceae</taxon>
        <taxon>Maricaulis</taxon>
    </lineage>
</organism>
<evidence type="ECO:0000313" key="2">
    <source>
        <dbReference type="Proteomes" id="UP000199759"/>
    </source>
</evidence>
<gene>
    <name evidence="1" type="ORF">SAMN04488568_10790</name>
</gene>
<reference evidence="1 2" key="1">
    <citation type="submission" date="2016-10" db="EMBL/GenBank/DDBJ databases">
        <authorList>
            <person name="de Groot N.N."/>
        </authorList>
    </citation>
    <scope>NUCLEOTIDE SEQUENCE [LARGE SCALE GENOMIC DNA]</scope>
    <source>
        <strain evidence="1 2">DSM 16077</strain>
    </source>
</reference>
<dbReference type="Proteomes" id="UP000199759">
    <property type="component" value="Unassembled WGS sequence"/>
</dbReference>
<protein>
    <submittedName>
        <fullName evidence="1">Uncharacterized protein</fullName>
    </submittedName>
</protein>
<evidence type="ECO:0000313" key="1">
    <source>
        <dbReference type="EMBL" id="SDM24741.1"/>
    </source>
</evidence>
<dbReference type="RefSeq" id="WP_091769301.1">
    <property type="nucleotide sequence ID" value="NZ_FNHG01000007.1"/>
</dbReference>
<proteinExistence type="predicted"/>
<dbReference type="AlphaFoldDB" id="A0A1G9RNN0"/>
<dbReference type="OrthoDB" id="1494738at2"/>
<keyword evidence="2" id="KW-1185">Reference proteome</keyword>
<name>A0A1G9RNN0_9PROT</name>
<sequence length="146" mass="16262">MTERYYNKGIAPKLVLACPKCGAGARFESLYGDQPLPVLLADGKAGTKQSWAGRLSCLGCGLNRTHEVDWPREAFYQLEYRGETLWAFDRAMMADIAAYLGAGPDRDTVRRQSPHATRLMRLPKTFLSARARETLITKIEALLGRG</sequence>
<dbReference type="STRING" id="144026.SAMN04488568_10790"/>